<dbReference type="STRING" id="882082.SaccyDRAFT_3171"/>
<feature type="transmembrane region" description="Helical" evidence="2">
    <location>
        <begin position="182"/>
        <end position="200"/>
    </location>
</feature>
<accession>H5XLW5</accession>
<organism evidence="3 4">
    <name type="scientific">Saccharomonospora cyanea NA-134</name>
    <dbReference type="NCBI Taxonomy" id="882082"/>
    <lineage>
        <taxon>Bacteria</taxon>
        <taxon>Bacillati</taxon>
        <taxon>Actinomycetota</taxon>
        <taxon>Actinomycetes</taxon>
        <taxon>Pseudonocardiales</taxon>
        <taxon>Pseudonocardiaceae</taxon>
        <taxon>Saccharomonospora</taxon>
    </lineage>
</organism>
<dbReference type="OrthoDB" id="1550909at2"/>
<feature type="region of interest" description="Disordered" evidence="1">
    <location>
        <begin position="1"/>
        <end position="26"/>
    </location>
</feature>
<feature type="transmembrane region" description="Helical" evidence="2">
    <location>
        <begin position="68"/>
        <end position="89"/>
    </location>
</feature>
<protein>
    <submittedName>
        <fullName evidence="3">Uncharacterized protein</fullName>
    </submittedName>
</protein>
<evidence type="ECO:0000313" key="3">
    <source>
        <dbReference type="EMBL" id="EHR62007.1"/>
    </source>
</evidence>
<reference evidence="3 4" key="1">
    <citation type="submission" date="2011-11" db="EMBL/GenBank/DDBJ databases">
        <title>The Noncontiguous Finished sequence of Saccharomonospora cyanea NA-134.</title>
        <authorList>
            <consortium name="US DOE Joint Genome Institute"/>
            <person name="Lucas S."/>
            <person name="Han J."/>
            <person name="Lapidus A."/>
            <person name="Cheng J.-F."/>
            <person name="Goodwin L."/>
            <person name="Pitluck S."/>
            <person name="Peters L."/>
            <person name="Ovchinnikova G."/>
            <person name="Lu M."/>
            <person name="Detter J.C."/>
            <person name="Han C."/>
            <person name="Tapia R."/>
            <person name="Land M."/>
            <person name="Hauser L."/>
            <person name="Kyrpides N."/>
            <person name="Ivanova N."/>
            <person name="Pagani I."/>
            <person name="Brambilla E.-M."/>
            <person name="Klenk H.-P."/>
            <person name="Woyke T."/>
        </authorList>
    </citation>
    <scope>NUCLEOTIDE SEQUENCE [LARGE SCALE GENOMIC DNA]</scope>
    <source>
        <strain evidence="3 4">NA-134</strain>
    </source>
</reference>
<keyword evidence="2" id="KW-1133">Transmembrane helix</keyword>
<dbReference type="HOGENOM" id="CLU_118070_0_0_11"/>
<evidence type="ECO:0000256" key="1">
    <source>
        <dbReference type="SAM" id="MobiDB-lite"/>
    </source>
</evidence>
<dbReference type="RefSeq" id="WP_005457482.1">
    <property type="nucleotide sequence ID" value="NZ_CM001440.1"/>
</dbReference>
<sequence length="213" mass="22706">MTRPDRAPTGVRIDWAIPSTPPGPRGAPRRFFGPGTTRAEAAVQALGTAVGSALLTTHVTLTSGWTPLSPLGVVVLGVLVLDLVGGVVTNATNPAKRWYHRDDATAGHRVGFVVAHLLYVVAVPTVLGAGGWMWAAVNSVLLLGSTFAIEAVPVELKRPVAFALYVVAVLVNLTWLPLPPSLVWLPVLFFLKLLVCHLVPEAPLVRDSRQEPR</sequence>
<feature type="transmembrane region" description="Helical" evidence="2">
    <location>
        <begin position="159"/>
        <end position="176"/>
    </location>
</feature>
<name>H5XLW5_9PSEU</name>
<dbReference type="AlphaFoldDB" id="H5XLW5"/>
<keyword evidence="2" id="KW-0472">Membrane</keyword>
<dbReference type="Proteomes" id="UP000002791">
    <property type="component" value="Chromosome"/>
</dbReference>
<feature type="transmembrane region" description="Helical" evidence="2">
    <location>
        <begin position="133"/>
        <end position="152"/>
    </location>
</feature>
<dbReference type="eggNOG" id="ENOG502ZC7Q">
    <property type="taxonomic scope" value="Bacteria"/>
</dbReference>
<proteinExistence type="predicted"/>
<evidence type="ECO:0000313" key="4">
    <source>
        <dbReference type="Proteomes" id="UP000002791"/>
    </source>
</evidence>
<keyword evidence="2" id="KW-0812">Transmembrane</keyword>
<evidence type="ECO:0000256" key="2">
    <source>
        <dbReference type="SAM" id="Phobius"/>
    </source>
</evidence>
<dbReference type="EMBL" id="CM001440">
    <property type="protein sequence ID" value="EHR62007.1"/>
    <property type="molecule type" value="Genomic_DNA"/>
</dbReference>
<gene>
    <name evidence="3" type="ORF">SaccyDRAFT_3171</name>
</gene>
<feature type="transmembrane region" description="Helical" evidence="2">
    <location>
        <begin position="110"/>
        <end position="127"/>
    </location>
</feature>
<keyword evidence="4" id="KW-1185">Reference proteome</keyword>